<dbReference type="RefSeq" id="WP_013445512.1">
    <property type="nucleotide sequence ID" value="NC_014734.1"/>
</dbReference>
<dbReference type="InterPro" id="IPR019282">
    <property type="entry name" value="Glycoamylase-like_cons_dom"/>
</dbReference>
<name>E4T5Z9_PALPW</name>
<evidence type="ECO:0000313" key="3">
    <source>
        <dbReference type="EMBL" id="ADQ80143.1"/>
    </source>
</evidence>
<evidence type="ECO:0000256" key="1">
    <source>
        <dbReference type="SAM" id="SignalP"/>
    </source>
</evidence>
<dbReference type="Pfam" id="PF10091">
    <property type="entry name" value="Glycoamylase"/>
    <property type="match status" value="1"/>
</dbReference>
<dbReference type="Gene3D" id="1.50.10.140">
    <property type="match status" value="1"/>
</dbReference>
<dbReference type="Proteomes" id="UP000008718">
    <property type="component" value="Chromosome"/>
</dbReference>
<reference evidence="3 4" key="2">
    <citation type="journal article" date="2011" name="Stand. Genomic Sci.">
        <title>Complete genome sequence of Paludibacter propionicigenes type strain (WB4).</title>
        <authorList>
            <person name="Gronow S."/>
            <person name="Munk C."/>
            <person name="Lapidus A."/>
            <person name="Nolan M."/>
            <person name="Lucas S."/>
            <person name="Hammon N."/>
            <person name="Deshpande S."/>
            <person name="Cheng J.F."/>
            <person name="Tapia R."/>
            <person name="Han C."/>
            <person name="Goodwin L."/>
            <person name="Pitluck S."/>
            <person name="Liolios K."/>
            <person name="Ivanova N."/>
            <person name="Mavromatis K."/>
            <person name="Mikhailova N."/>
            <person name="Pati A."/>
            <person name="Chen A."/>
            <person name="Palaniappan K."/>
            <person name="Land M."/>
            <person name="Hauser L."/>
            <person name="Chang Y.J."/>
            <person name="Jeffries C.D."/>
            <person name="Brambilla E."/>
            <person name="Rohde M."/>
            <person name="Goker M."/>
            <person name="Detter J.C."/>
            <person name="Woyke T."/>
            <person name="Bristow J."/>
            <person name="Eisen J.A."/>
            <person name="Markowitz V."/>
            <person name="Hugenholtz P."/>
            <person name="Kyrpides N.C."/>
            <person name="Klenk H.P."/>
        </authorList>
    </citation>
    <scope>NUCLEOTIDE SEQUENCE [LARGE SCALE GENOMIC DNA]</scope>
    <source>
        <strain evidence="4">DSM 17365 / JCM 13257 / WB4</strain>
    </source>
</reference>
<feature type="chain" id="PRO_5003186883" description="Glycoamylase-like domain-containing protein" evidence="1">
    <location>
        <begin position="20"/>
        <end position="552"/>
    </location>
</feature>
<evidence type="ECO:0000313" key="4">
    <source>
        <dbReference type="Proteomes" id="UP000008718"/>
    </source>
</evidence>
<dbReference type="STRING" id="694427.Palpr_2006"/>
<dbReference type="PROSITE" id="PS51257">
    <property type="entry name" value="PROKAR_LIPOPROTEIN"/>
    <property type="match status" value="1"/>
</dbReference>
<keyword evidence="4" id="KW-1185">Reference proteome</keyword>
<dbReference type="OrthoDB" id="5937621at2"/>
<evidence type="ECO:0000259" key="2">
    <source>
        <dbReference type="Pfam" id="PF10091"/>
    </source>
</evidence>
<dbReference type="eggNOG" id="COG5368">
    <property type="taxonomic scope" value="Bacteria"/>
</dbReference>
<dbReference type="KEGG" id="ppn:Palpr_2006"/>
<dbReference type="HOGENOM" id="CLU_023287_1_0_10"/>
<proteinExistence type="predicted"/>
<sequence>MKKVIIFLSIGLLLFTACKTDDPGTVTPPTRKLQITSVQLNNAILTNNSELYGVSFSKAPIVKIVFNDSINLNKFNPSAVTFSGEIGTNFSPSRGSDNKTLLLTSSILPKALTEYSFTINSGDNLGGQISTPFSARFVTELDSTPKFPVISDDSLLTLVQKKTFDYFWSYAHPTSGLARERLGSSETVTTGGSGFGIMTIPVAIQRGFITRAQGLERMNQIVNFLSLSTTDKFHGAFPHWLNGSTGKVIPFSTKDDGADLVETAFLMQGLLTVQSYFKDGNTAEKALCTKIETLWENVEWTWFQQNGQQKLYWHWSPNYAWDMNMPISGWNEGLIVYVLAASSPTHAISKSVYDTGFARNGAMKNGKTFYGVTLPLGEDNGGPLFFAHYSFLGLNPTHLSDAYANYWTQNTAHAKINYNYCVANPKGYYGYSANCWGLTASDIQNGYTASSPNNDVDVIATTAALASFPYTPTESMRALHFLYYTLGDKIWGNYGFKDAFNMNTRWFADSYLAIDQGPIVVMIENYRTGLLWNLFMQNTNVQAGLTKLGFSY</sequence>
<dbReference type="EMBL" id="CP002345">
    <property type="protein sequence ID" value="ADQ80143.1"/>
    <property type="molecule type" value="Genomic_DNA"/>
</dbReference>
<feature type="domain" description="Glycoamylase-like" evidence="2">
    <location>
        <begin position="326"/>
        <end position="538"/>
    </location>
</feature>
<keyword evidence="1" id="KW-0732">Signal</keyword>
<organism evidence="3 4">
    <name type="scientific">Paludibacter propionicigenes (strain DSM 17365 / JCM 13257 / WB4)</name>
    <dbReference type="NCBI Taxonomy" id="694427"/>
    <lineage>
        <taxon>Bacteria</taxon>
        <taxon>Pseudomonadati</taxon>
        <taxon>Bacteroidota</taxon>
        <taxon>Bacteroidia</taxon>
        <taxon>Bacteroidales</taxon>
        <taxon>Paludibacteraceae</taxon>
        <taxon>Paludibacter</taxon>
    </lineage>
</organism>
<accession>E4T5Z9</accession>
<feature type="signal peptide" evidence="1">
    <location>
        <begin position="1"/>
        <end position="19"/>
    </location>
</feature>
<dbReference type="AlphaFoldDB" id="E4T5Z9"/>
<reference key="1">
    <citation type="submission" date="2010-11" db="EMBL/GenBank/DDBJ databases">
        <title>The complete genome of Paludibacter propionicigenes DSM 17365.</title>
        <authorList>
            <consortium name="US DOE Joint Genome Institute (JGI-PGF)"/>
            <person name="Lucas S."/>
            <person name="Copeland A."/>
            <person name="Lapidus A."/>
            <person name="Bruce D."/>
            <person name="Goodwin L."/>
            <person name="Pitluck S."/>
            <person name="Kyrpides N."/>
            <person name="Mavromatis K."/>
            <person name="Ivanova N."/>
            <person name="Munk A.C."/>
            <person name="Brettin T."/>
            <person name="Detter J.C."/>
            <person name="Han C."/>
            <person name="Tapia R."/>
            <person name="Land M."/>
            <person name="Hauser L."/>
            <person name="Markowitz V."/>
            <person name="Cheng J.-F."/>
            <person name="Hugenholtz P."/>
            <person name="Woyke T."/>
            <person name="Wu D."/>
            <person name="Gronow S."/>
            <person name="Wellnitz S."/>
            <person name="Brambilla E."/>
            <person name="Klenk H.-P."/>
            <person name="Eisen J.A."/>
        </authorList>
    </citation>
    <scope>NUCLEOTIDE SEQUENCE</scope>
    <source>
        <strain>WB4</strain>
    </source>
</reference>
<protein>
    <recommendedName>
        <fullName evidence="2">Glycoamylase-like domain-containing protein</fullName>
    </recommendedName>
</protein>
<gene>
    <name evidence="3" type="ordered locus">Palpr_2006</name>
</gene>